<dbReference type="EC" id="3.1.26.4" evidence="4"/>
<reference evidence="12" key="1">
    <citation type="journal article" date="2023" name="Genome Biol. Evol.">
        <title>First Whole Genome Sequence and Flow Cytometry Genome Size Data for the Lichen-Forming Fungus Ramalina farinacea (Ascomycota).</title>
        <authorList>
            <person name="Llewellyn T."/>
            <person name="Mian S."/>
            <person name="Hill R."/>
            <person name="Leitch I.J."/>
            <person name="Gaya E."/>
        </authorList>
    </citation>
    <scope>NUCLEOTIDE SEQUENCE</scope>
    <source>
        <strain evidence="12">LIQ254RAFAR</strain>
    </source>
</reference>
<proteinExistence type="inferred from homology"/>
<feature type="compositionally biased region" description="Polar residues" evidence="10">
    <location>
        <begin position="186"/>
        <end position="197"/>
    </location>
</feature>
<dbReference type="FunFam" id="3.30.420.10:FF:000090">
    <property type="entry name" value="Ribonuclease H"/>
    <property type="match status" value="1"/>
</dbReference>
<dbReference type="SUPFAM" id="SSF55658">
    <property type="entry name" value="L9 N-domain-like"/>
    <property type="match status" value="2"/>
</dbReference>
<dbReference type="InterPro" id="IPR009027">
    <property type="entry name" value="Ribosomal_bL9/RNase_H1_N"/>
</dbReference>
<dbReference type="InterPro" id="IPR002156">
    <property type="entry name" value="RNaseH_domain"/>
</dbReference>
<dbReference type="FunFam" id="3.40.970.10:FF:000001">
    <property type="entry name" value="Ribonuclease H1"/>
    <property type="match status" value="2"/>
</dbReference>
<dbReference type="InterPro" id="IPR037056">
    <property type="entry name" value="RNase_H1_N_sf"/>
</dbReference>
<gene>
    <name evidence="12" type="ORF">OHK93_007182</name>
</gene>
<dbReference type="Gene3D" id="3.40.970.10">
    <property type="entry name" value="Ribonuclease H1, N-terminal domain"/>
    <property type="match status" value="2"/>
</dbReference>
<dbReference type="Pfam" id="PF00075">
    <property type="entry name" value="RNase_H"/>
    <property type="match status" value="1"/>
</dbReference>
<evidence type="ECO:0000256" key="4">
    <source>
        <dbReference type="ARBA" id="ARBA00012180"/>
    </source>
</evidence>
<evidence type="ECO:0000256" key="9">
    <source>
        <dbReference type="ARBA" id="ARBA00022842"/>
    </source>
</evidence>
<keyword evidence="13" id="KW-1185">Reference proteome</keyword>
<evidence type="ECO:0000256" key="10">
    <source>
        <dbReference type="SAM" id="MobiDB-lite"/>
    </source>
</evidence>
<evidence type="ECO:0000256" key="5">
    <source>
        <dbReference type="ARBA" id="ARBA00022722"/>
    </source>
</evidence>
<dbReference type="GO" id="GO:0003676">
    <property type="term" value="F:nucleic acid binding"/>
    <property type="evidence" value="ECO:0007669"/>
    <property type="project" value="InterPro"/>
</dbReference>
<dbReference type="CDD" id="cd09280">
    <property type="entry name" value="RNase_HI_eukaryote_like"/>
    <property type="match status" value="1"/>
</dbReference>
<feature type="region of interest" description="Disordered" evidence="10">
    <location>
        <begin position="173"/>
        <end position="197"/>
    </location>
</feature>
<evidence type="ECO:0000256" key="2">
    <source>
        <dbReference type="ARBA" id="ARBA00001946"/>
    </source>
</evidence>
<keyword evidence="6" id="KW-0479">Metal-binding</keyword>
<accession>A0AA43QM67</accession>
<dbReference type="InterPro" id="IPR050092">
    <property type="entry name" value="RNase_H"/>
</dbReference>
<name>A0AA43QM67_9LECA</name>
<dbReference type="InterPro" id="IPR012337">
    <property type="entry name" value="RNaseH-like_sf"/>
</dbReference>
<dbReference type="InterPro" id="IPR036397">
    <property type="entry name" value="RNaseH_sf"/>
</dbReference>
<keyword evidence="9" id="KW-0460">Magnesium</keyword>
<keyword evidence="5" id="KW-0540">Nuclease</keyword>
<evidence type="ECO:0000313" key="13">
    <source>
        <dbReference type="Proteomes" id="UP001161017"/>
    </source>
</evidence>
<evidence type="ECO:0000256" key="3">
    <source>
        <dbReference type="ARBA" id="ARBA00005300"/>
    </source>
</evidence>
<evidence type="ECO:0000256" key="6">
    <source>
        <dbReference type="ARBA" id="ARBA00022723"/>
    </source>
</evidence>
<feature type="region of interest" description="Disordered" evidence="10">
    <location>
        <begin position="1"/>
        <end position="25"/>
    </location>
</feature>
<dbReference type="Proteomes" id="UP001161017">
    <property type="component" value="Unassembled WGS sequence"/>
</dbReference>
<dbReference type="GO" id="GO:0043137">
    <property type="term" value="P:DNA replication, removal of RNA primer"/>
    <property type="evidence" value="ECO:0007669"/>
    <property type="project" value="TreeGrafter"/>
</dbReference>
<feature type="domain" description="RNase H type-1" evidence="11">
    <location>
        <begin position="254"/>
        <end position="405"/>
    </location>
</feature>
<dbReference type="PROSITE" id="PS50879">
    <property type="entry name" value="RNASE_H_1"/>
    <property type="match status" value="1"/>
</dbReference>
<dbReference type="PANTHER" id="PTHR10642:SF26">
    <property type="entry name" value="RIBONUCLEASE H1"/>
    <property type="match status" value="1"/>
</dbReference>
<evidence type="ECO:0000256" key="7">
    <source>
        <dbReference type="ARBA" id="ARBA00022759"/>
    </source>
</evidence>
<dbReference type="GO" id="GO:0046872">
    <property type="term" value="F:metal ion binding"/>
    <property type="evidence" value="ECO:0007669"/>
    <property type="project" value="UniProtKB-KW"/>
</dbReference>
<dbReference type="EMBL" id="JAPUFD010000006">
    <property type="protein sequence ID" value="MDI1487909.1"/>
    <property type="molecule type" value="Genomic_DNA"/>
</dbReference>
<dbReference type="InterPro" id="IPR011320">
    <property type="entry name" value="RNase_H1_N"/>
</dbReference>
<protein>
    <recommendedName>
        <fullName evidence="4">ribonuclease H</fullName>
        <ecNumber evidence="4">3.1.26.4</ecNumber>
    </recommendedName>
</protein>
<sequence length="411" mass="45074">MPGSDVASAMSTSQLASNASSGTKRKRGMDKKFYAVRTGYKPGVYSTYADCLAQVKGFKKAIFKSFSTLTDAERFVAGENPIDSASASSHPKFYAVRSGRVPGIYTDWAQVQEQITGWQKPKHRCFSTRAEAQRFIDGGDVVPKNEASPNTTPVLDDPDAFFTYNDGISQLSEASQAPERKIAKKNGSSGSRKSPLNTIENYEEVYEPGTGPLPPNAEDGFDPNIMLDPDSGKLVYKTEEQRQAMKRGPLGGSMTGPIRIHTDGSSIGNGTTGAFAGVGVYFGPGDRRNISERLQGTRQTNQRAELTAVQRALEIVPKNREVVIITDSKYSIDCVTSWFQNWRRNGWKNAAGKAVENRDLIENILTRIEERDKLRPKSTTFEWVKGHSTNEGNVQADRLAVEGARSGAQLI</sequence>
<dbReference type="Gene3D" id="3.30.420.10">
    <property type="entry name" value="Ribonuclease H-like superfamily/Ribonuclease H"/>
    <property type="match status" value="1"/>
</dbReference>
<dbReference type="AlphaFoldDB" id="A0AA43QM67"/>
<evidence type="ECO:0000313" key="12">
    <source>
        <dbReference type="EMBL" id="MDI1487909.1"/>
    </source>
</evidence>
<evidence type="ECO:0000259" key="11">
    <source>
        <dbReference type="PROSITE" id="PS50879"/>
    </source>
</evidence>
<dbReference type="PANTHER" id="PTHR10642">
    <property type="entry name" value="RIBONUCLEASE H1"/>
    <property type="match status" value="1"/>
</dbReference>
<comment type="cofactor">
    <cofactor evidence="2">
        <name>Mg(2+)</name>
        <dbReference type="ChEBI" id="CHEBI:18420"/>
    </cofactor>
</comment>
<keyword evidence="7" id="KW-0255">Endonuclease</keyword>
<dbReference type="Pfam" id="PF01693">
    <property type="entry name" value="Cauli_VI"/>
    <property type="match status" value="2"/>
</dbReference>
<dbReference type="SUPFAM" id="SSF53098">
    <property type="entry name" value="Ribonuclease H-like"/>
    <property type="match status" value="1"/>
</dbReference>
<comment type="catalytic activity">
    <reaction evidence="1">
        <text>Endonucleolytic cleavage to 5'-phosphomonoester.</text>
        <dbReference type="EC" id="3.1.26.4"/>
    </reaction>
</comment>
<keyword evidence="8" id="KW-0378">Hydrolase</keyword>
<evidence type="ECO:0000256" key="1">
    <source>
        <dbReference type="ARBA" id="ARBA00000077"/>
    </source>
</evidence>
<comment type="caution">
    <text evidence="12">The sequence shown here is derived from an EMBL/GenBank/DDBJ whole genome shotgun (WGS) entry which is preliminary data.</text>
</comment>
<dbReference type="GO" id="GO:0004523">
    <property type="term" value="F:RNA-DNA hybrid ribonuclease activity"/>
    <property type="evidence" value="ECO:0007669"/>
    <property type="project" value="UniProtKB-EC"/>
</dbReference>
<feature type="compositionally biased region" description="Polar residues" evidence="10">
    <location>
        <begin position="9"/>
        <end position="22"/>
    </location>
</feature>
<organism evidence="12 13">
    <name type="scientific">Ramalina farinacea</name>
    <dbReference type="NCBI Taxonomy" id="258253"/>
    <lineage>
        <taxon>Eukaryota</taxon>
        <taxon>Fungi</taxon>
        <taxon>Dikarya</taxon>
        <taxon>Ascomycota</taxon>
        <taxon>Pezizomycotina</taxon>
        <taxon>Lecanoromycetes</taxon>
        <taxon>OSLEUM clade</taxon>
        <taxon>Lecanoromycetidae</taxon>
        <taxon>Lecanorales</taxon>
        <taxon>Lecanorineae</taxon>
        <taxon>Ramalinaceae</taxon>
        <taxon>Ramalina</taxon>
    </lineage>
</organism>
<evidence type="ECO:0000256" key="8">
    <source>
        <dbReference type="ARBA" id="ARBA00022801"/>
    </source>
</evidence>
<comment type="similarity">
    <text evidence="3">Belongs to the RNase H family.</text>
</comment>